<accession>A0A699IQ46</accession>
<keyword evidence="1" id="KW-1133">Transmembrane helix</keyword>
<evidence type="ECO:0000313" key="3">
    <source>
        <dbReference type="EMBL" id="GEZ69817.1"/>
    </source>
</evidence>
<protein>
    <submittedName>
        <fullName evidence="3">Putative reverse transcriptase domain-containing protein</fullName>
    </submittedName>
</protein>
<keyword evidence="1" id="KW-0812">Transmembrane</keyword>
<dbReference type="Gene3D" id="1.10.340.70">
    <property type="match status" value="1"/>
</dbReference>
<proteinExistence type="predicted"/>
<reference evidence="3" key="1">
    <citation type="journal article" date="2019" name="Sci. Rep.">
        <title>Draft genome of Tanacetum cinerariifolium, the natural source of mosquito coil.</title>
        <authorList>
            <person name="Yamashiro T."/>
            <person name="Shiraishi A."/>
            <person name="Satake H."/>
            <person name="Nakayama K."/>
        </authorList>
    </citation>
    <scope>NUCLEOTIDE SEQUENCE</scope>
</reference>
<evidence type="ECO:0000256" key="1">
    <source>
        <dbReference type="SAM" id="Phobius"/>
    </source>
</evidence>
<organism evidence="3">
    <name type="scientific">Tanacetum cinerariifolium</name>
    <name type="common">Dalmatian daisy</name>
    <name type="synonym">Chrysanthemum cinerariifolium</name>
    <dbReference type="NCBI Taxonomy" id="118510"/>
    <lineage>
        <taxon>Eukaryota</taxon>
        <taxon>Viridiplantae</taxon>
        <taxon>Streptophyta</taxon>
        <taxon>Embryophyta</taxon>
        <taxon>Tracheophyta</taxon>
        <taxon>Spermatophyta</taxon>
        <taxon>Magnoliopsida</taxon>
        <taxon>eudicotyledons</taxon>
        <taxon>Gunneridae</taxon>
        <taxon>Pentapetalae</taxon>
        <taxon>asterids</taxon>
        <taxon>campanulids</taxon>
        <taxon>Asterales</taxon>
        <taxon>Asteraceae</taxon>
        <taxon>Asteroideae</taxon>
        <taxon>Anthemideae</taxon>
        <taxon>Anthemidinae</taxon>
        <taxon>Tanacetum</taxon>
    </lineage>
</organism>
<feature type="non-terminal residue" evidence="3">
    <location>
        <position position="202"/>
    </location>
</feature>
<dbReference type="AlphaFoldDB" id="A0A699IQ46"/>
<keyword evidence="3" id="KW-0695">RNA-directed DNA polymerase</keyword>
<dbReference type="EMBL" id="BKCJ010311598">
    <property type="protein sequence ID" value="GEZ69817.1"/>
    <property type="molecule type" value="Genomic_DNA"/>
</dbReference>
<keyword evidence="3" id="KW-0548">Nucleotidyltransferase</keyword>
<feature type="domain" description="Integrase zinc-binding" evidence="2">
    <location>
        <begin position="56"/>
        <end position="99"/>
    </location>
</feature>
<comment type="caution">
    <text evidence="3">The sequence shown here is derived from an EMBL/GenBank/DDBJ whole genome shotgun (WGS) entry which is preliminary data.</text>
</comment>
<keyword evidence="1" id="KW-0472">Membrane</keyword>
<name>A0A699IQ46_TANCI</name>
<feature type="transmembrane region" description="Helical" evidence="1">
    <location>
        <begin position="112"/>
        <end position="134"/>
    </location>
</feature>
<sequence>MNMTLHSSTKDKILAAQEEASDELAEIQRGMDELMERRSDRALYYLDQRWFPLKGNVRTLIMVEAHKSKYSVHPGADKMYYDLRDRYWWSGMKNDIAVYGKRLEWIMAREEVVTLLLLLPPLTNHPPLILMMMMMMMEMAKEPRVPSNPQPLQSHPSLDITLSLSPFTPLNHIHDTPSPPSPPQPQPPIIGYPLYYNYHDYH</sequence>
<gene>
    <name evidence="3" type="ORF">Tci_541790</name>
</gene>
<dbReference type="Pfam" id="PF17921">
    <property type="entry name" value="Integrase_H2C2"/>
    <property type="match status" value="1"/>
</dbReference>
<dbReference type="InterPro" id="IPR041588">
    <property type="entry name" value="Integrase_H2C2"/>
</dbReference>
<dbReference type="GO" id="GO:0003964">
    <property type="term" value="F:RNA-directed DNA polymerase activity"/>
    <property type="evidence" value="ECO:0007669"/>
    <property type="project" value="UniProtKB-KW"/>
</dbReference>
<keyword evidence="3" id="KW-0808">Transferase</keyword>
<evidence type="ECO:0000259" key="2">
    <source>
        <dbReference type="Pfam" id="PF17921"/>
    </source>
</evidence>